<feature type="non-terminal residue" evidence="1">
    <location>
        <position position="67"/>
    </location>
</feature>
<gene>
    <name evidence="1" type="ORF">ACJMK2_016231</name>
</gene>
<proteinExistence type="predicted"/>
<dbReference type="AlphaFoldDB" id="A0ABD3UTX8"/>
<organism evidence="1 2">
    <name type="scientific">Sinanodonta woodiana</name>
    <name type="common">Chinese pond mussel</name>
    <name type="synonym">Anodonta woodiana</name>
    <dbReference type="NCBI Taxonomy" id="1069815"/>
    <lineage>
        <taxon>Eukaryota</taxon>
        <taxon>Metazoa</taxon>
        <taxon>Spiralia</taxon>
        <taxon>Lophotrochozoa</taxon>
        <taxon>Mollusca</taxon>
        <taxon>Bivalvia</taxon>
        <taxon>Autobranchia</taxon>
        <taxon>Heteroconchia</taxon>
        <taxon>Palaeoheterodonta</taxon>
        <taxon>Unionida</taxon>
        <taxon>Unionoidea</taxon>
        <taxon>Unionidae</taxon>
        <taxon>Unioninae</taxon>
        <taxon>Sinanodonta</taxon>
    </lineage>
</organism>
<evidence type="ECO:0000313" key="2">
    <source>
        <dbReference type="Proteomes" id="UP001634394"/>
    </source>
</evidence>
<keyword evidence="2" id="KW-1185">Reference proteome</keyword>
<comment type="caution">
    <text evidence="1">The sequence shown here is derived from an EMBL/GenBank/DDBJ whole genome shotgun (WGS) entry which is preliminary data.</text>
</comment>
<protein>
    <submittedName>
        <fullName evidence="1">Uncharacterized protein</fullName>
    </submittedName>
</protein>
<reference evidence="1 2" key="1">
    <citation type="submission" date="2024-11" db="EMBL/GenBank/DDBJ databases">
        <title>Chromosome-level genome assembly of the freshwater bivalve Anodonta woodiana.</title>
        <authorList>
            <person name="Chen X."/>
        </authorList>
    </citation>
    <scope>NUCLEOTIDE SEQUENCE [LARGE SCALE GENOMIC DNA]</scope>
    <source>
        <strain evidence="1">MN2024</strain>
        <tissue evidence="1">Gills</tissue>
    </source>
</reference>
<accession>A0ABD3UTX8</accession>
<dbReference type="EMBL" id="JBJQND010000015">
    <property type="protein sequence ID" value="KAL3852612.1"/>
    <property type="molecule type" value="Genomic_DNA"/>
</dbReference>
<name>A0ABD3UTX8_SINWO</name>
<dbReference type="Proteomes" id="UP001634394">
    <property type="component" value="Unassembled WGS sequence"/>
</dbReference>
<evidence type="ECO:0000313" key="1">
    <source>
        <dbReference type="EMBL" id="KAL3852612.1"/>
    </source>
</evidence>
<sequence>MADKERLLESPEFQNFTSVQLAFQETAKELHEYVDKKLKIIHEEVYTRCSVYKQCHQYCSETWKETH</sequence>